<dbReference type="PANTHER" id="PTHR42707:SF3">
    <property type="entry name" value="ACYL-COA DEHYDROGENASE AIDB-RELATED"/>
    <property type="match status" value="1"/>
</dbReference>
<feature type="domain" description="Adaptive response protein AidB N-terminal" evidence="6">
    <location>
        <begin position="11"/>
        <end position="166"/>
    </location>
</feature>
<protein>
    <submittedName>
        <fullName evidence="7">DNA alkylation response protein</fullName>
    </submittedName>
</protein>
<evidence type="ECO:0000256" key="3">
    <source>
        <dbReference type="ARBA" id="ARBA00022827"/>
    </source>
</evidence>
<organism evidence="7 8">
    <name type="scientific">Verticiella sediminum</name>
    <dbReference type="NCBI Taxonomy" id="1247510"/>
    <lineage>
        <taxon>Bacteria</taxon>
        <taxon>Pseudomonadati</taxon>
        <taxon>Pseudomonadota</taxon>
        <taxon>Betaproteobacteria</taxon>
        <taxon>Burkholderiales</taxon>
        <taxon>Alcaligenaceae</taxon>
        <taxon>Verticiella</taxon>
    </lineage>
</organism>
<dbReference type="InterPro" id="IPR052904">
    <property type="entry name" value="Acyl-CoA_dehydrogenase-like"/>
</dbReference>
<dbReference type="AlphaFoldDB" id="A0A556AJN8"/>
<dbReference type="Pfam" id="PF00441">
    <property type="entry name" value="Acyl-CoA_dh_1"/>
    <property type="match status" value="1"/>
</dbReference>
<feature type="domain" description="Acyl-CoA dehydrogenase/oxidase C-terminal" evidence="4">
    <location>
        <begin position="288"/>
        <end position="442"/>
    </location>
</feature>
<dbReference type="Gene3D" id="2.40.110.20">
    <property type="match status" value="1"/>
</dbReference>
<name>A0A556AJN8_9BURK</name>
<dbReference type="SUPFAM" id="SSF56645">
    <property type="entry name" value="Acyl-CoA dehydrogenase NM domain-like"/>
    <property type="match status" value="1"/>
</dbReference>
<evidence type="ECO:0000259" key="5">
    <source>
        <dbReference type="Pfam" id="PF02770"/>
    </source>
</evidence>
<evidence type="ECO:0000313" key="7">
    <source>
        <dbReference type="EMBL" id="TSH93089.1"/>
    </source>
</evidence>
<dbReference type="RefSeq" id="WP_143949456.1">
    <property type="nucleotide sequence ID" value="NZ_BAABMB010000001.1"/>
</dbReference>
<accession>A0A556AJN8</accession>
<evidence type="ECO:0000256" key="2">
    <source>
        <dbReference type="ARBA" id="ARBA00022630"/>
    </source>
</evidence>
<sequence>MDKHATHEVINQVDDLPPYDLYTTDAGLTDALGRVGADRLAGRLSAYGAALGLPQARAWAEDAERYPPELQTHDRAGHRIDQVRFHPAWHRLMGMLREAGFVTLPYSEPGPGAWPAYAAAMYLHGQVDAGSLCPSTMTMASIDVLRDEPALFERLRDRLYAREYDERDVPIEDKRSITIGMGMTEKQGGSDLRANTTRAVPVSGVGRGARYAITGHKWFFSAPMCDAHLVLARTDAGPSCFFVPRWRADGTRNAIAIQRLKDKLGNRSNSSSEVEFHDAEGIMAGDEGRGIATIMRMATFSRLSCVMGSAALMRQALVQALHYARHRWAFGRELAEQPLMRSVLADLALESEAATALMVRLAHAFAHADDEEQQGWCRIVMPAAKFWICKRAVTQTGEAMEVLGGNGYVESRPLARLYREAPVNSIWEGSGNVICLDVLRAVARQPDVARRLLGQFAELVAVHPVVADALRRLERAFALPEDAMQAAARGITQDIALLAQASVMQACAPAPVAEAFVRSRFHAESGRVFGVLPQGLDAGPILARALPLL</sequence>
<dbReference type="InterPro" id="IPR006091">
    <property type="entry name" value="Acyl-CoA_Oxase/DH_mid-dom"/>
</dbReference>
<dbReference type="Proteomes" id="UP000318405">
    <property type="component" value="Unassembled WGS sequence"/>
</dbReference>
<feature type="domain" description="Acyl-CoA oxidase/dehydrogenase middle" evidence="5">
    <location>
        <begin position="181"/>
        <end position="278"/>
    </location>
</feature>
<dbReference type="Gene3D" id="1.20.140.10">
    <property type="entry name" value="Butyryl-CoA Dehydrogenase, subunit A, domain 3"/>
    <property type="match status" value="1"/>
</dbReference>
<reference evidence="7 8" key="1">
    <citation type="submission" date="2019-07" db="EMBL/GenBank/DDBJ databases">
        <title>Qingshengfaniella alkalisoli gen. nov., sp. nov., isolated from saline soil.</title>
        <authorList>
            <person name="Xu L."/>
            <person name="Huang X.-X."/>
            <person name="Sun J.-Q."/>
        </authorList>
    </citation>
    <scope>NUCLEOTIDE SEQUENCE [LARGE SCALE GENOMIC DNA]</scope>
    <source>
        <strain evidence="7 8">DSM 27279</strain>
    </source>
</reference>
<dbReference type="PANTHER" id="PTHR42707">
    <property type="entry name" value="ACYL-COA DEHYDROGENASE"/>
    <property type="match status" value="1"/>
</dbReference>
<comment type="caution">
    <text evidence="7">The sequence shown here is derived from an EMBL/GenBank/DDBJ whole genome shotgun (WGS) entry which is preliminary data.</text>
</comment>
<dbReference type="SUPFAM" id="SSF47203">
    <property type="entry name" value="Acyl-CoA dehydrogenase C-terminal domain-like"/>
    <property type="match status" value="1"/>
</dbReference>
<evidence type="ECO:0000256" key="1">
    <source>
        <dbReference type="ARBA" id="ARBA00009347"/>
    </source>
</evidence>
<keyword evidence="2" id="KW-0285">Flavoprotein</keyword>
<evidence type="ECO:0000313" key="8">
    <source>
        <dbReference type="Proteomes" id="UP000318405"/>
    </source>
</evidence>
<keyword evidence="8" id="KW-1185">Reference proteome</keyword>
<dbReference type="InterPro" id="IPR009075">
    <property type="entry name" value="AcylCo_DH/oxidase_C"/>
</dbReference>
<evidence type="ECO:0000259" key="4">
    <source>
        <dbReference type="Pfam" id="PF00441"/>
    </source>
</evidence>
<comment type="similarity">
    <text evidence="1">Belongs to the acyl-CoA dehydrogenase family.</text>
</comment>
<dbReference type="InterPro" id="IPR041504">
    <property type="entry name" value="AidB_N"/>
</dbReference>
<keyword evidence="3" id="KW-0274">FAD</keyword>
<dbReference type="InterPro" id="IPR009100">
    <property type="entry name" value="AcylCoA_DH/oxidase_NM_dom_sf"/>
</dbReference>
<dbReference type="Pfam" id="PF18158">
    <property type="entry name" value="AidB_N"/>
    <property type="match status" value="1"/>
</dbReference>
<dbReference type="GO" id="GO:0003995">
    <property type="term" value="F:acyl-CoA dehydrogenase activity"/>
    <property type="evidence" value="ECO:0007669"/>
    <property type="project" value="TreeGrafter"/>
</dbReference>
<dbReference type="OrthoDB" id="9771038at2"/>
<gene>
    <name evidence="7" type="ORF">FOZ76_17055</name>
</gene>
<dbReference type="Gene3D" id="6.10.250.600">
    <property type="match status" value="1"/>
</dbReference>
<proteinExistence type="inferred from homology"/>
<evidence type="ECO:0000259" key="6">
    <source>
        <dbReference type="Pfam" id="PF18158"/>
    </source>
</evidence>
<dbReference type="EMBL" id="VLTJ01000029">
    <property type="protein sequence ID" value="TSH93089.1"/>
    <property type="molecule type" value="Genomic_DNA"/>
</dbReference>
<dbReference type="Pfam" id="PF02770">
    <property type="entry name" value="Acyl-CoA_dh_M"/>
    <property type="match status" value="1"/>
</dbReference>
<dbReference type="InterPro" id="IPR036250">
    <property type="entry name" value="AcylCo_DH-like_C"/>
</dbReference>